<dbReference type="EMBL" id="JAENHL010000007">
    <property type="protein sequence ID" value="MBK1868559.1"/>
    <property type="molecule type" value="Genomic_DNA"/>
</dbReference>
<protein>
    <submittedName>
        <fullName evidence="1">tRNA (Guanosine(46)-N7)-methyltransferase TrmB</fullName>
        <ecNumber evidence="1">2.1.1.33</ecNumber>
    </submittedName>
</protein>
<dbReference type="Proteomes" id="UP000616151">
    <property type="component" value="Unassembled WGS sequence"/>
</dbReference>
<sequence length="221" mass="25393">MSDTERRFQYYGRRKGKALRPHHARLIAELLPQLQFDPAKFVSPSQPLRLEIGFGGGEHLAHQALLHPDTQFIGAEPFVNGVAKLLALIEAKKIGNIAVHAGDVREVFELLPDGALECIYVLYPDPWPKARHLRRRMISQDNLRQFHRLLKPGGLLLFASDIEHYVQWTLFETRKAGGFTWTAESASDWRTPFSDWIVTRYEAKAKREGRVSSYLTFRRDS</sequence>
<keyword evidence="2" id="KW-1185">Reference proteome</keyword>
<gene>
    <name evidence="1" type="primary">trmB</name>
    <name evidence="1" type="ORF">JHL16_19550</name>
</gene>
<proteinExistence type="predicted"/>
<keyword evidence="1" id="KW-0489">Methyltransferase</keyword>
<dbReference type="EC" id="2.1.1.33" evidence="1"/>
<reference evidence="1" key="1">
    <citation type="submission" date="2021-01" db="EMBL/GenBank/DDBJ databases">
        <authorList>
            <person name="Sun Q."/>
        </authorList>
    </citation>
    <scope>NUCLEOTIDE SEQUENCE</scope>
    <source>
        <strain evidence="1">YIM B02566</strain>
    </source>
</reference>
<organism evidence="1 2">
    <name type="scientific">Taklimakanibacter albus</name>
    <dbReference type="NCBI Taxonomy" id="2800327"/>
    <lineage>
        <taxon>Bacteria</taxon>
        <taxon>Pseudomonadati</taxon>
        <taxon>Pseudomonadota</taxon>
        <taxon>Alphaproteobacteria</taxon>
        <taxon>Hyphomicrobiales</taxon>
        <taxon>Aestuariivirgaceae</taxon>
        <taxon>Taklimakanibacter</taxon>
    </lineage>
</organism>
<keyword evidence="1" id="KW-0808">Transferase</keyword>
<evidence type="ECO:0000313" key="2">
    <source>
        <dbReference type="Proteomes" id="UP000616151"/>
    </source>
</evidence>
<comment type="caution">
    <text evidence="1">The sequence shown here is derived from an EMBL/GenBank/DDBJ whole genome shotgun (WGS) entry which is preliminary data.</text>
</comment>
<accession>A0ACC5R7B2</accession>
<name>A0ACC5R7B2_9HYPH</name>
<evidence type="ECO:0000313" key="1">
    <source>
        <dbReference type="EMBL" id="MBK1868559.1"/>
    </source>
</evidence>